<name>A0A5B7GBG4_PORTR</name>
<protein>
    <submittedName>
        <fullName evidence="1">Uncharacterized protein</fullName>
    </submittedName>
</protein>
<accession>A0A5B7GBG4</accession>
<keyword evidence="2" id="KW-1185">Reference proteome</keyword>
<sequence length="147" mass="16808">MKAEKQLHCCWPPRAVGQGRSRQSSSSGPPQSRLEYLANYVSSCEYLALVLECYDEPLEEFVQATRGTSLSNLWAASPRYGPVNVTPFFRLKVYSPRDYCFYVSHRGKGKRLAAGCWERILERTYRRVSGGSWWLDIASRGKKRYGA</sequence>
<organism evidence="1 2">
    <name type="scientific">Portunus trituberculatus</name>
    <name type="common">Swimming crab</name>
    <name type="synonym">Neptunus trituberculatus</name>
    <dbReference type="NCBI Taxonomy" id="210409"/>
    <lineage>
        <taxon>Eukaryota</taxon>
        <taxon>Metazoa</taxon>
        <taxon>Ecdysozoa</taxon>
        <taxon>Arthropoda</taxon>
        <taxon>Crustacea</taxon>
        <taxon>Multicrustacea</taxon>
        <taxon>Malacostraca</taxon>
        <taxon>Eumalacostraca</taxon>
        <taxon>Eucarida</taxon>
        <taxon>Decapoda</taxon>
        <taxon>Pleocyemata</taxon>
        <taxon>Brachyura</taxon>
        <taxon>Eubrachyura</taxon>
        <taxon>Portunoidea</taxon>
        <taxon>Portunidae</taxon>
        <taxon>Portuninae</taxon>
        <taxon>Portunus</taxon>
    </lineage>
</organism>
<gene>
    <name evidence="1" type="ORF">E2C01_047787</name>
</gene>
<dbReference type="EMBL" id="VSRR010011956">
    <property type="protein sequence ID" value="MPC53884.1"/>
    <property type="molecule type" value="Genomic_DNA"/>
</dbReference>
<evidence type="ECO:0000313" key="2">
    <source>
        <dbReference type="Proteomes" id="UP000324222"/>
    </source>
</evidence>
<dbReference type="Proteomes" id="UP000324222">
    <property type="component" value="Unassembled WGS sequence"/>
</dbReference>
<reference evidence="1 2" key="1">
    <citation type="submission" date="2019-05" db="EMBL/GenBank/DDBJ databases">
        <title>Another draft genome of Portunus trituberculatus and its Hox gene families provides insights of decapod evolution.</title>
        <authorList>
            <person name="Jeong J.-H."/>
            <person name="Song I."/>
            <person name="Kim S."/>
            <person name="Choi T."/>
            <person name="Kim D."/>
            <person name="Ryu S."/>
            <person name="Kim W."/>
        </authorList>
    </citation>
    <scope>NUCLEOTIDE SEQUENCE [LARGE SCALE GENOMIC DNA]</scope>
    <source>
        <tissue evidence="1">Muscle</tissue>
    </source>
</reference>
<proteinExistence type="predicted"/>
<dbReference type="AlphaFoldDB" id="A0A5B7GBG4"/>
<comment type="caution">
    <text evidence="1">The sequence shown here is derived from an EMBL/GenBank/DDBJ whole genome shotgun (WGS) entry which is preliminary data.</text>
</comment>
<evidence type="ECO:0000313" key="1">
    <source>
        <dbReference type="EMBL" id="MPC53884.1"/>
    </source>
</evidence>